<keyword evidence="8 10" id="KW-0472">Membrane</keyword>
<comment type="subcellular location">
    <subcellularLocation>
        <location evidence="1 10">Cell membrane</location>
        <topology evidence="1 10">Multi-pass membrane protein</topology>
    </subcellularLocation>
</comment>
<evidence type="ECO:0000256" key="6">
    <source>
        <dbReference type="ARBA" id="ARBA00022989"/>
    </source>
</evidence>
<keyword evidence="7 10" id="KW-0406">Ion transport</keyword>
<protein>
    <recommendedName>
        <fullName evidence="10">Large-conductance mechanosensitive channel</fullName>
    </recommendedName>
</protein>
<feature type="transmembrane region" description="Helical" evidence="10">
    <location>
        <begin position="60"/>
        <end position="89"/>
    </location>
</feature>
<organism evidence="11 12">
    <name type="scientific">Ruthenibacterium intestinale</name>
    <dbReference type="NCBI Taxonomy" id="3133163"/>
    <lineage>
        <taxon>Bacteria</taxon>
        <taxon>Bacillati</taxon>
        <taxon>Bacillota</taxon>
        <taxon>Clostridia</taxon>
        <taxon>Eubacteriales</taxon>
        <taxon>Oscillospiraceae</taxon>
        <taxon>Ruthenibacterium</taxon>
    </lineage>
</organism>
<dbReference type="PANTHER" id="PTHR30266:SF2">
    <property type="entry name" value="LARGE-CONDUCTANCE MECHANOSENSITIVE CHANNEL"/>
    <property type="match status" value="1"/>
</dbReference>
<evidence type="ECO:0000256" key="4">
    <source>
        <dbReference type="ARBA" id="ARBA00022475"/>
    </source>
</evidence>
<feature type="transmembrane region" description="Helical" evidence="10">
    <location>
        <begin position="21"/>
        <end position="40"/>
    </location>
</feature>
<sequence length="131" mass="14178">MMKRWVREFRAFALKGNVVDMAIGVVVGSSFTAIVNSLVGDVITPLLTLLSPDSAVFESLTIGGVVMIGKFINAILSFLMVSGCMFLLVQGINRLTRRAEKEKAAAPAPAPSKEEVLLTEIRDLLKENLAQ</sequence>
<dbReference type="RefSeq" id="WP_349214044.1">
    <property type="nucleotide sequence ID" value="NZ_JBBMFA010000018.1"/>
</dbReference>
<evidence type="ECO:0000256" key="8">
    <source>
        <dbReference type="ARBA" id="ARBA00023136"/>
    </source>
</evidence>
<evidence type="ECO:0000256" key="5">
    <source>
        <dbReference type="ARBA" id="ARBA00022692"/>
    </source>
</evidence>
<reference evidence="11 12" key="1">
    <citation type="submission" date="2024-03" db="EMBL/GenBank/DDBJ databases">
        <title>Human intestinal bacterial collection.</title>
        <authorList>
            <person name="Pauvert C."/>
            <person name="Hitch T.C.A."/>
            <person name="Clavel T."/>
        </authorList>
    </citation>
    <scope>NUCLEOTIDE SEQUENCE [LARGE SCALE GENOMIC DNA]</scope>
    <source>
        <strain evidence="11 12">CLA-JM-H11</strain>
    </source>
</reference>
<dbReference type="SUPFAM" id="SSF81330">
    <property type="entry name" value="Gated mechanosensitive channel"/>
    <property type="match status" value="1"/>
</dbReference>
<dbReference type="PROSITE" id="PS01327">
    <property type="entry name" value="MSCL"/>
    <property type="match status" value="1"/>
</dbReference>
<dbReference type="NCBIfam" id="TIGR00220">
    <property type="entry name" value="mscL"/>
    <property type="match status" value="1"/>
</dbReference>
<dbReference type="InterPro" id="IPR001185">
    <property type="entry name" value="MS_channel"/>
</dbReference>
<gene>
    <name evidence="10 11" type="primary">mscL</name>
    <name evidence="11" type="ORF">WMO24_00345</name>
</gene>
<proteinExistence type="inferred from homology"/>
<evidence type="ECO:0000256" key="10">
    <source>
        <dbReference type="HAMAP-Rule" id="MF_00115"/>
    </source>
</evidence>
<comment type="subunit">
    <text evidence="10">Homopentamer.</text>
</comment>
<keyword evidence="3 10" id="KW-0813">Transport</keyword>
<dbReference type="EMBL" id="JBBMFA010000018">
    <property type="protein sequence ID" value="MEQ2518899.1"/>
    <property type="molecule type" value="Genomic_DNA"/>
</dbReference>
<evidence type="ECO:0000256" key="9">
    <source>
        <dbReference type="ARBA" id="ARBA00023303"/>
    </source>
</evidence>
<accession>A0ABV1GAS6</accession>
<dbReference type="HAMAP" id="MF_00115">
    <property type="entry name" value="MscL"/>
    <property type="match status" value="1"/>
</dbReference>
<keyword evidence="4 10" id="KW-1003">Cell membrane</keyword>
<keyword evidence="6 10" id="KW-1133">Transmembrane helix</keyword>
<dbReference type="PRINTS" id="PR01264">
    <property type="entry name" value="MECHCHANNEL"/>
</dbReference>
<evidence type="ECO:0000256" key="7">
    <source>
        <dbReference type="ARBA" id="ARBA00023065"/>
    </source>
</evidence>
<dbReference type="InterPro" id="IPR036019">
    <property type="entry name" value="MscL_channel"/>
</dbReference>
<evidence type="ECO:0000313" key="12">
    <source>
        <dbReference type="Proteomes" id="UP001477672"/>
    </source>
</evidence>
<evidence type="ECO:0000256" key="1">
    <source>
        <dbReference type="ARBA" id="ARBA00004651"/>
    </source>
</evidence>
<dbReference type="Proteomes" id="UP001477672">
    <property type="component" value="Unassembled WGS sequence"/>
</dbReference>
<evidence type="ECO:0000313" key="11">
    <source>
        <dbReference type="EMBL" id="MEQ2518899.1"/>
    </source>
</evidence>
<dbReference type="InterPro" id="IPR037673">
    <property type="entry name" value="MSC/AndL"/>
</dbReference>
<comment type="caution">
    <text evidence="11">The sequence shown here is derived from an EMBL/GenBank/DDBJ whole genome shotgun (WGS) entry which is preliminary data.</text>
</comment>
<keyword evidence="9 10" id="KW-0407">Ion channel</keyword>
<comment type="similarity">
    <text evidence="2 10">Belongs to the MscL family.</text>
</comment>
<dbReference type="InterPro" id="IPR019823">
    <property type="entry name" value="Mechanosensitive_channel_CS"/>
</dbReference>
<evidence type="ECO:0000256" key="3">
    <source>
        <dbReference type="ARBA" id="ARBA00022448"/>
    </source>
</evidence>
<dbReference type="Pfam" id="PF01741">
    <property type="entry name" value="MscL"/>
    <property type="match status" value="1"/>
</dbReference>
<comment type="function">
    <text evidence="10">Channel that opens in response to stretch forces in the membrane lipid bilayer. May participate in the regulation of osmotic pressure changes within the cell.</text>
</comment>
<keyword evidence="12" id="KW-1185">Reference proteome</keyword>
<name>A0ABV1GAS6_9FIRM</name>
<evidence type="ECO:0000256" key="2">
    <source>
        <dbReference type="ARBA" id="ARBA00007254"/>
    </source>
</evidence>
<dbReference type="PANTHER" id="PTHR30266">
    <property type="entry name" value="MECHANOSENSITIVE CHANNEL MSCL"/>
    <property type="match status" value="1"/>
</dbReference>
<keyword evidence="5 10" id="KW-0812">Transmembrane</keyword>
<dbReference type="Gene3D" id="1.10.1200.120">
    <property type="entry name" value="Large-conductance mechanosensitive channel, MscL, domain 1"/>
    <property type="match status" value="1"/>
</dbReference>